<reference evidence="2 3" key="1">
    <citation type="journal article" date="2016" name="Nat. Commun.">
        <title>Thousands of microbial genomes shed light on interconnected biogeochemical processes in an aquifer system.</title>
        <authorList>
            <person name="Anantharaman K."/>
            <person name="Brown C.T."/>
            <person name="Hug L.A."/>
            <person name="Sharon I."/>
            <person name="Castelle C.J."/>
            <person name="Probst A.J."/>
            <person name="Thomas B.C."/>
            <person name="Singh A."/>
            <person name="Wilkins M.J."/>
            <person name="Karaoz U."/>
            <person name="Brodie E.L."/>
            <person name="Williams K.H."/>
            <person name="Hubbard S.S."/>
            <person name="Banfield J.F."/>
        </authorList>
    </citation>
    <scope>NUCLEOTIDE SEQUENCE [LARGE SCALE GENOMIC DNA]</scope>
</reference>
<dbReference type="EMBL" id="MFFM01000051">
    <property type="protein sequence ID" value="OGF07192.1"/>
    <property type="molecule type" value="Genomic_DNA"/>
</dbReference>
<sequence>MKKTLLSITLSLALAAGLNAQSLATQMEAHISMSTPELNLYFLDLGFLDLNLAHGSVGMMNNPGGLGRTGIMDVTVAGSLSKDASMSTDIRLMDSTEVTGELNIPTYLTLTDQGGLDYVGVAGKMGPFGVGIAYQRSFAVEAGLDKADMDISQRFNYAYDYILTSDANGLLPGGLAVPVTFNVSAVTNVRLKGSGEARISNQPIFVGAGTKYGPINMGMGFKVTRIEALANTSLKLSGSIDSLRGELDSANYGGPSVIFDNVDIYAPFGDSIFYSKFSSDLQGTQYSLVLGGNMELPIVKLGMSLEMGMPYKLSGYYFNNSGLPEGQPLLDSISVSSLQYDSASQTFTGDVKLNLGGVEYTRKTAADTGEIELPGVTSLKASLGLKLWGLRVGVNGGMDMMTGEWPMIGNAYASLGTSLSIKRTSLRLGLASRWQYLALEDDKLYSSAPMVILGAGVGIPFPKGELMLGSRINLANGILSTSNLEKMEDFKPWETIALNAGIRVSI</sequence>
<organism evidence="2 3">
    <name type="scientific">Candidatus Edwardsbacteria bacterium GWF2_54_11</name>
    <dbReference type="NCBI Taxonomy" id="1817851"/>
    <lineage>
        <taxon>Bacteria</taxon>
        <taxon>Candidatus Edwardsiibacteriota</taxon>
    </lineage>
</organism>
<feature type="chain" id="PRO_5009520523" description="DUF5723 domain-containing protein" evidence="1">
    <location>
        <begin position="21"/>
        <end position="506"/>
    </location>
</feature>
<dbReference type="AlphaFoldDB" id="A0A1F5QY91"/>
<evidence type="ECO:0000313" key="3">
    <source>
        <dbReference type="Proteomes" id="UP000177230"/>
    </source>
</evidence>
<evidence type="ECO:0000313" key="2">
    <source>
        <dbReference type="EMBL" id="OGF07192.1"/>
    </source>
</evidence>
<proteinExistence type="predicted"/>
<gene>
    <name evidence="2" type="ORF">A2024_09755</name>
</gene>
<evidence type="ECO:0000256" key="1">
    <source>
        <dbReference type="SAM" id="SignalP"/>
    </source>
</evidence>
<comment type="caution">
    <text evidence="2">The sequence shown here is derived from an EMBL/GenBank/DDBJ whole genome shotgun (WGS) entry which is preliminary data.</text>
</comment>
<accession>A0A1F5QY91</accession>
<keyword evidence="1" id="KW-0732">Signal</keyword>
<feature type="signal peptide" evidence="1">
    <location>
        <begin position="1"/>
        <end position="20"/>
    </location>
</feature>
<name>A0A1F5QY91_9BACT</name>
<protein>
    <recommendedName>
        <fullName evidence="4">DUF5723 domain-containing protein</fullName>
    </recommendedName>
</protein>
<dbReference type="Proteomes" id="UP000177230">
    <property type="component" value="Unassembled WGS sequence"/>
</dbReference>
<evidence type="ECO:0008006" key="4">
    <source>
        <dbReference type="Google" id="ProtNLM"/>
    </source>
</evidence>